<dbReference type="EMBL" id="PFCB01000026">
    <property type="protein sequence ID" value="PIR74226.1"/>
    <property type="molecule type" value="Genomic_DNA"/>
</dbReference>
<evidence type="ECO:0000313" key="2">
    <source>
        <dbReference type="EMBL" id="PIR74226.1"/>
    </source>
</evidence>
<feature type="compositionally biased region" description="Basic and acidic residues" evidence="1">
    <location>
        <begin position="36"/>
        <end position="45"/>
    </location>
</feature>
<feature type="compositionally biased region" description="Basic and acidic residues" evidence="1">
    <location>
        <begin position="78"/>
        <end position="91"/>
    </location>
</feature>
<dbReference type="Proteomes" id="UP000230154">
    <property type="component" value="Unassembled WGS sequence"/>
</dbReference>
<feature type="region of interest" description="Disordered" evidence="1">
    <location>
        <begin position="1"/>
        <end position="24"/>
    </location>
</feature>
<sequence length="439" mass="46875">MPDQPVQPIPPARPIPPPVPIASVAATNEPTIMVKKADGTTERVPLRSLAAYATRPQPKPEPVAMPKESPTPQATPEPAKKEVLSIEEKKQPPQLEAPTSLVPTLDASLSNETPVKDYFVDAAAAARMRADAAAKMPPATQKVNAPVVPNDTNEMATASTNGKNAVQWGADDHTSLLDDNEDMPEPHEPVSSATEQKVTRVIETLPFDHTKEDDAKLQPVVLSAVKGIRSDEQLHALLVKDARQGGMGYDSAKAAQVIATTQMVMDEIVSDSDDAGLSEAGSAPSVAQAVLPTNSPLPNMVRQEQSPSIGVAPARQSIEGRPALHDVVPVVRQQKQTVGPKDEMGTLTVLDFRRLSSNPAEATASLMQKLQTLKKESYILYAQAKDAWFHSQLFMDYANAVAGALNSGQSLPQYLSAAGGDEAVTMEDMLAIAEFNKSL</sequence>
<comment type="caution">
    <text evidence="2">The sequence shown here is derived from an EMBL/GenBank/DDBJ whole genome shotgun (WGS) entry which is preliminary data.</text>
</comment>
<gene>
    <name evidence="2" type="ORF">COU35_03620</name>
</gene>
<feature type="region of interest" description="Disordered" evidence="1">
    <location>
        <begin position="36"/>
        <end position="101"/>
    </location>
</feature>
<protein>
    <submittedName>
        <fullName evidence="2">Uncharacterized protein</fullName>
    </submittedName>
</protein>
<evidence type="ECO:0000313" key="3">
    <source>
        <dbReference type="Proteomes" id="UP000230154"/>
    </source>
</evidence>
<reference evidence="3" key="1">
    <citation type="submission" date="2017-09" db="EMBL/GenBank/DDBJ databases">
        <title>Depth-based differentiation of microbial function through sediment-hosted aquifers and enrichment of novel symbionts in the deep terrestrial subsurface.</title>
        <authorList>
            <person name="Probst A.J."/>
            <person name="Ladd B."/>
            <person name="Jarett J.K."/>
            <person name="Geller-Mcgrath D.E."/>
            <person name="Sieber C.M.K."/>
            <person name="Emerson J.B."/>
            <person name="Anantharaman K."/>
            <person name="Thomas B.C."/>
            <person name="Malmstrom R."/>
            <person name="Stieglmeier M."/>
            <person name="Klingl A."/>
            <person name="Woyke T."/>
            <person name="Ryan C.M."/>
            <person name="Banfield J.F."/>
        </authorList>
    </citation>
    <scope>NUCLEOTIDE SEQUENCE [LARGE SCALE GENOMIC DNA]</scope>
</reference>
<dbReference type="AlphaFoldDB" id="A0A2H0TRS0"/>
<proteinExistence type="predicted"/>
<feature type="compositionally biased region" description="Pro residues" evidence="1">
    <location>
        <begin position="1"/>
        <end position="20"/>
    </location>
</feature>
<evidence type="ECO:0000256" key="1">
    <source>
        <dbReference type="SAM" id="MobiDB-lite"/>
    </source>
</evidence>
<organism evidence="2 3">
    <name type="scientific">Candidatus Magasanikbacteria bacterium CG10_big_fil_rev_8_21_14_0_10_47_10</name>
    <dbReference type="NCBI Taxonomy" id="1974652"/>
    <lineage>
        <taxon>Bacteria</taxon>
        <taxon>Candidatus Magasanikiibacteriota</taxon>
    </lineage>
</organism>
<accession>A0A2H0TRS0</accession>
<name>A0A2H0TRS0_9BACT</name>